<dbReference type="EMBL" id="CP046401">
    <property type="protein sequence ID" value="QGY42843.1"/>
    <property type="molecule type" value="Genomic_DNA"/>
</dbReference>
<organism evidence="8 9">
    <name type="scientific">Maribellus comscasis</name>
    <dbReference type="NCBI Taxonomy" id="2681766"/>
    <lineage>
        <taxon>Bacteria</taxon>
        <taxon>Pseudomonadati</taxon>
        <taxon>Bacteroidota</taxon>
        <taxon>Bacteroidia</taxon>
        <taxon>Marinilabiliales</taxon>
        <taxon>Prolixibacteraceae</taxon>
        <taxon>Maribellus</taxon>
    </lineage>
</organism>
<evidence type="ECO:0000256" key="1">
    <source>
        <dbReference type="ARBA" id="ARBA00004167"/>
    </source>
</evidence>
<proteinExistence type="predicted"/>
<keyword evidence="5" id="KW-0175">Coiled coil</keyword>
<evidence type="ECO:0000256" key="6">
    <source>
        <dbReference type="SAM" id="MobiDB-lite"/>
    </source>
</evidence>
<dbReference type="PANTHER" id="PTHR30386:SF26">
    <property type="entry name" value="TRANSPORT PROTEIN COMB"/>
    <property type="match status" value="1"/>
</dbReference>
<reference evidence="8 9" key="1">
    <citation type="submission" date="2019-11" db="EMBL/GenBank/DDBJ databases">
        <authorList>
            <person name="Zheng R.K."/>
            <person name="Sun C.M."/>
        </authorList>
    </citation>
    <scope>NUCLEOTIDE SEQUENCE [LARGE SCALE GENOMIC DNA]</scope>
    <source>
        <strain evidence="8 9">WC007</strain>
    </source>
</reference>
<evidence type="ECO:0000313" key="9">
    <source>
        <dbReference type="Proteomes" id="UP000428260"/>
    </source>
</evidence>
<evidence type="ECO:0000313" key="8">
    <source>
        <dbReference type="EMBL" id="QGY42843.1"/>
    </source>
</evidence>
<feature type="compositionally biased region" description="Polar residues" evidence="6">
    <location>
        <begin position="1"/>
        <end position="16"/>
    </location>
</feature>
<dbReference type="GO" id="GO:0016020">
    <property type="term" value="C:membrane"/>
    <property type="evidence" value="ECO:0007669"/>
    <property type="project" value="UniProtKB-SubCell"/>
</dbReference>
<dbReference type="PANTHER" id="PTHR30386">
    <property type="entry name" value="MEMBRANE FUSION SUBUNIT OF EMRAB-TOLC MULTIDRUG EFFLUX PUMP"/>
    <property type="match status" value="1"/>
</dbReference>
<dbReference type="RefSeq" id="WP_158863380.1">
    <property type="nucleotide sequence ID" value="NZ_CP046401.1"/>
</dbReference>
<evidence type="ECO:0000256" key="5">
    <source>
        <dbReference type="SAM" id="Coils"/>
    </source>
</evidence>
<gene>
    <name evidence="8" type="ORF">GM418_03990</name>
</gene>
<dbReference type="KEGG" id="mcos:GM418_03990"/>
<keyword evidence="9" id="KW-1185">Reference proteome</keyword>
<feature type="transmembrane region" description="Helical" evidence="7">
    <location>
        <begin position="50"/>
        <end position="69"/>
    </location>
</feature>
<sequence length="457" mass="52067">MPDNTGNTANATNSPQEAKPPTGGKRGVIEIRSSEVQEILGGVPARIVRFGIYIFLAVFAVIIISAFVFKYPEVLRSSIVVTTENPPATLVARSTGKIEQLLVADNDRVKAGQVIALIQNPAEYSDVQKLDVLIDSVQPVFDSLGFSIRPVFDKNLQLGTIQEYYSLFLKKYDELLLFVEQNYYPRMNESLKQQRNMARILYDRLWEQKNAVNNEYEIRKRNFERQQGLKDRQVIASTDLELAEAEMLSKKGELDGLRSQLAEREIEISELEQKIIENEKLYSDQKNKFKSELQEAFNILKSEVSNWALTYLMRSPTEGVITFNKFWSVNQNVTQGDRVFTVVPENLGELVGKVELPIRGSGKVKQGLDVNIKFDNYPYMEYGLVRGKVSNVSLVPAEDNFYMVEVVFPEGLVTNYGKSLELQNQLMGQAEIITEDLKLIQRIFNPLKALWKERVNN</sequence>
<feature type="region of interest" description="Disordered" evidence="6">
    <location>
        <begin position="1"/>
        <end position="26"/>
    </location>
</feature>
<dbReference type="Proteomes" id="UP000428260">
    <property type="component" value="Chromosome"/>
</dbReference>
<dbReference type="AlphaFoldDB" id="A0A6I6JSU2"/>
<dbReference type="Gene3D" id="2.40.50.100">
    <property type="match status" value="1"/>
</dbReference>
<evidence type="ECO:0000256" key="3">
    <source>
        <dbReference type="ARBA" id="ARBA00022989"/>
    </source>
</evidence>
<evidence type="ECO:0000256" key="2">
    <source>
        <dbReference type="ARBA" id="ARBA00022692"/>
    </source>
</evidence>
<name>A0A6I6JSU2_9BACT</name>
<dbReference type="InterPro" id="IPR050739">
    <property type="entry name" value="MFP"/>
</dbReference>
<evidence type="ECO:0000256" key="7">
    <source>
        <dbReference type="SAM" id="Phobius"/>
    </source>
</evidence>
<accession>A0A6I6JSU2</accession>
<feature type="coiled-coil region" evidence="5">
    <location>
        <begin position="240"/>
        <end position="288"/>
    </location>
</feature>
<keyword evidence="4 7" id="KW-0472">Membrane</keyword>
<comment type="subcellular location">
    <subcellularLocation>
        <location evidence="1">Membrane</location>
        <topology evidence="1">Single-pass membrane protein</topology>
    </subcellularLocation>
</comment>
<dbReference type="PRINTS" id="PR01490">
    <property type="entry name" value="RTXTOXIND"/>
</dbReference>
<protein>
    <submittedName>
        <fullName evidence="8">HlyD family efflux transporter periplasmic adaptor subunit</fullName>
    </submittedName>
</protein>
<evidence type="ECO:0000256" key="4">
    <source>
        <dbReference type="ARBA" id="ARBA00023136"/>
    </source>
</evidence>
<keyword evidence="2 7" id="KW-0812">Transmembrane</keyword>
<keyword evidence="3 7" id="KW-1133">Transmembrane helix</keyword>